<dbReference type="RefSeq" id="WP_168888167.1">
    <property type="nucleotide sequence ID" value="NZ_JABAHY010000013.1"/>
</dbReference>
<sequence length="494" mass="51689">MSDPQREVLLEFDEVGFSFDDQDFTGASHPVLAGVDLLLRRGDFLAVLGPQSAGASTLCRLAAGLLTVEGQTTGQITRGGSVAMLGDDPEAQLSGMTSFAADEIRLPARLHGIELQEADGRAEQAARALGITHLGARRLETLSGGERQLTALASLMALQPDLLILDQPALALDAPARSRLVQALQEHCAAGGAVLVTSHQYDDVAAAADEFLTIDQGVTSANFPVESLPQHGVWQPRAGVAGTPSTADPESSEGSGAFPGAAAGSPVLEVADLTVSFSGRRVLDAAQLSLSPGETMAVLGPNGSGKSTLLRTIAGLHRAPNARGWFRSRRGRSSGSALEVSGSIRLTGQEISELPAHHRVPQLAWVGQDPGVQLSAPTVVKELQRALVEEPSPKQVEEVLAITGLTGLETEHPYDLSPSQRKDLVIATALLLQPAVLLLDEPTLGRDASAMDQLNRMVDSFTGAGGAVLLTTHDHVWAGHIAQKVQAIDITSTN</sequence>
<organism evidence="7 8">
    <name type="scientific">Nesterenkonia sedimenti</name>
    <dbReference type="NCBI Taxonomy" id="1463632"/>
    <lineage>
        <taxon>Bacteria</taxon>
        <taxon>Bacillati</taxon>
        <taxon>Actinomycetota</taxon>
        <taxon>Actinomycetes</taxon>
        <taxon>Micrococcales</taxon>
        <taxon>Micrococcaceae</taxon>
        <taxon>Nesterenkonia</taxon>
    </lineage>
</organism>
<feature type="domain" description="ABC transporter" evidence="6">
    <location>
        <begin position="268"/>
        <end position="493"/>
    </location>
</feature>
<dbReference type="Pfam" id="PF00005">
    <property type="entry name" value="ABC_tran"/>
    <property type="match status" value="2"/>
</dbReference>
<keyword evidence="3" id="KW-0547">Nucleotide-binding</keyword>
<dbReference type="InterPro" id="IPR015856">
    <property type="entry name" value="ABC_transpr_CbiO/EcfA_su"/>
</dbReference>
<dbReference type="InterPro" id="IPR003593">
    <property type="entry name" value="AAA+_ATPase"/>
</dbReference>
<evidence type="ECO:0000256" key="1">
    <source>
        <dbReference type="ARBA" id="ARBA00005417"/>
    </source>
</evidence>
<proteinExistence type="inferred from homology"/>
<evidence type="ECO:0000256" key="3">
    <source>
        <dbReference type="ARBA" id="ARBA00022741"/>
    </source>
</evidence>
<evidence type="ECO:0000259" key="6">
    <source>
        <dbReference type="PROSITE" id="PS50893"/>
    </source>
</evidence>
<dbReference type="GO" id="GO:0043190">
    <property type="term" value="C:ATP-binding cassette (ABC) transporter complex"/>
    <property type="evidence" value="ECO:0007669"/>
    <property type="project" value="TreeGrafter"/>
</dbReference>
<dbReference type="CDD" id="cd03225">
    <property type="entry name" value="ABC_cobalt_CbiO_domain1"/>
    <property type="match status" value="1"/>
</dbReference>
<dbReference type="GO" id="GO:0016887">
    <property type="term" value="F:ATP hydrolysis activity"/>
    <property type="evidence" value="ECO:0007669"/>
    <property type="project" value="InterPro"/>
</dbReference>
<dbReference type="InterPro" id="IPR003439">
    <property type="entry name" value="ABC_transporter-like_ATP-bd"/>
</dbReference>
<comment type="similarity">
    <text evidence="1">Belongs to the ABC transporter superfamily.</text>
</comment>
<accession>A0A7X8TLB0</accession>
<dbReference type="PANTHER" id="PTHR43553">
    <property type="entry name" value="HEAVY METAL TRANSPORTER"/>
    <property type="match status" value="1"/>
</dbReference>
<name>A0A7X8TLB0_9MICC</name>
<keyword evidence="2" id="KW-0813">Transport</keyword>
<feature type="region of interest" description="Disordered" evidence="5">
    <location>
        <begin position="235"/>
        <end position="261"/>
    </location>
</feature>
<dbReference type="SMART" id="SM00382">
    <property type="entry name" value="AAA"/>
    <property type="match status" value="2"/>
</dbReference>
<gene>
    <name evidence="7" type="ORF">HGQ17_11900</name>
</gene>
<evidence type="ECO:0000313" key="7">
    <source>
        <dbReference type="EMBL" id="NLS10681.1"/>
    </source>
</evidence>
<dbReference type="GO" id="GO:0042626">
    <property type="term" value="F:ATPase-coupled transmembrane transporter activity"/>
    <property type="evidence" value="ECO:0007669"/>
    <property type="project" value="TreeGrafter"/>
</dbReference>
<evidence type="ECO:0000256" key="5">
    <source>
        <dbReference type="SAM" id="MobiDB-lite"/>
    </source>
</evidence>
<dbReference type="Gene3D" id="3.40.50.300">
    <property type="entry name" value="P-loop containing nucleotide triphosphate hydrolases"/>
    <property type="match status" value="2"/>
</dbReference>
<reference evidence="7 8" key="1">
    <citation type="submission" date="2020-04" db="EMBL/GenBank/DDBJ databases">
        <title>Nesterenkonia sp. nov., isolated from marine sediment.</title>
        <authorList>
            <person name="Zhang G."/>
        </authorList>
    </citation>
    <scope>NUCLEOTIDE SEQUENCE [LARGE SCALE GENOMIC DNA]</scope>
    <source>
        <strain evidence="7 8">MY13</strain>
    </source>
</reference>
<dbReference type="InterPro" id="IPR027417">
    <property type="entry name" value="P-loop_NTPase"/>
</dbReference>
<dbReference type="AlphaFoldDB" id="A0A7X8TLB0"/>
<protein>
    <submittedName>
        <fullName evidence="7">ATP-binding cassette domain-containing protein</fullName>
    </submittedName>
</protein>
<dbReference type="InterPro" id="IPR050095">
    <property type="entry name" value="ECF_ABC_transporter_ATP-bd"/>
</dbReference>
<evidence type="ECO:0000256" key="2">
    <source>
        <dbReference type="ARBA" id="ARBA00022448"/>
    </source>
</evidence>
<feature type="compositionally biased region" description="Low complexity" evidence="5">
    <location>
        <begin position="252"/>
        <end position="261"/>
    </location>
</feature>
<feature type="domain" description="ABC transporter" evidence="6">
    <location>
        <begin position="10"/>
        <end position="241"/>
    </location>
</feature>
<comment type="caution">
    <text evidence="7">The sequence shown here is derived from an EMBL/GenBank/DDBJ whole genome shotgun (WGS) entry which is preliminary data.</text>
</comment>
<dbReference type="PROSITE" id="PS50893">
    <property type="entry name" value="ABC_TRANSPORTER_2"/>
    <property type="match status" value="2"/>
</dbReference>
<dbReference type="GO" id="GO:0005524">
    <property type="term" value="F:ATP binding"/>
    <property type="evidence" value="ECO:0007669"/>
    <property type="project" value="UniProtKB-KW"/>
</dbReference>
<evidence type="ECO:0000313" key="8">
    <source>
        <dbReference type="Proteomes" id="UP000523139"/>
    </source>
</evidence>
<dbReference type="PANTHER" id="PTHR43553:SF24">
    <property type="entry name" value="ENERGY-COUPLING FACTOR TRANSPORTER ATP-BINDING PROTEIN ECFA1"/>
    <property type="match status" value="1"/>
</dbReference>
<evidence type="ECO:0000256" key="4">
    <source>
        <dbReference type="ARBA" id="ARBA00022840"/>
    </source>
</evidence>
<keyword evidence="8" id="KW-1185">Reference proteome</keyword>
<dbReference type="Proteomes" id="UP000523139">
    <property type="component" value="Unassembled WGS sequence"/>
</dbReference>
<dbReference type="SUPFAM" id="SSF52540">
    <property type="entry name" value="P-loop containing nucleoside triphosphate hydrolases"/>
    <property type="match status" value="2"/>
</dbReference>
<keyword evidence="4 7" id="KW-0067">ATP-binding</keyword>
<dbReference type="EMBL" id="JABAHY010000013">
    <property type="protein sequence ID" value="NLS10681.1"/>
    <property type="molecule type" value="Genomic_DNA"/>
</dbReference>